<organism evidence="1 2">
    <name type="scientific">Methylophilales bacterium MBRS-H7</name>
    <dbReference type="NCBI Taxonomy" id="1623450"/>
    <lineage>
        <taxon>Bacteria</taxon>
        <taxon>Pseudomonadati</taxon>
        <taxon>Pseudomonadota</taxon>
        <taxon>Betaproteobacteria</taxon>
        <taxon>Nitrosomonadales</taxon>
        <taxon>OM43 clade</taxon>
    </lineage>
</organism>
<sequence length="268" mass="31636">MDRKRTQDEIDLIPTFFGCMHLYSWQECHDNLKFNFGKMKKLLGILQRTIENLKRHGTSQNVEVVEFIKKNPTLYQTLVYRVTLGQIQVGGGAFDGENVRTAMEIFTHQYKANPPIIDPIILKALNDAFTEYLDPKNKKTLDHIFKQKDYKQEYHDPFTVPDDIRKFAHKLIETKGITKKDCAELMGEGGYDYWNDNFEKYKWIILNDYLFEKCILGKAPTAPIPTYRKNITRFWNKIVLPERCEYVESLVVDNRDKEVIKRTLQDLR</sequence>
<protein>
    <submittedName>
        <fullName evidence="1">Uncharacterized protein</fullName>
    </submittedName>
</protein>
<proteinExistence type="predicted"/>
<reference evidence="1 2" key="1">
    <citation type="submission" date="2015-03" db="EMBL/GenBank/DDBJ databases">
        <title>Comparative analysis of the OM43 clade including a novel species from Red Sea uncovers genomic and metabolic diversity among marine methylotrophs.</title>
        <authorList>
            <person name="Jimenez-Infante F."/>
            <person name="Ngugi D.K."/>
            <person name="Vinu M."/>
            <person name="Alam I."/>
            <person name="Kamau A."/>
            <person name="Blom J."/>
            <person name="Bajic V.B."/>
            <person name="Stingl U."/>
        </authorList>
    </citation>
    <scope>NUCLEOTIDE SEQUENCE [LARGE SCALE GENOMIC DNA]</scope>
    <source>
        <strain evidence="1 2">MBRSH7</strain>
    </source>
</reference>
<keyword evidence="2" id="KW-1185">Reference proteome</keyword>
<accession>A0A0H4J9R5</accession>
<dbReference type="EMBL" id="CP011002">
    <property type="protein sequence ID" value="AKO65252.1"/>
    <property type="molecule type" value="Genomic_DNA"/>
</dbReference>
<name>A0A0H4J9R5_9PROT</name>
<gene>
    <name evidence="1" type="ORF">VI33_00295</name>
</gene>
<dbReference type="AlphaFoldDB" id="A0A0H4J9R5"/>
<evidence type="ECO:0000313" key="1">
    <source>
        <dbReference type="EMBL" id="AKO65252.1"/>
    </source>
</evidence>
<evidence type="ECO:0000313" key="2">
    <source>
        <dbReference type="Proteomes" id="UP000066549"/>
    </source>
</evidence>
<dbReference type="Proteomes" id="UP000066549">
    <property type="component" value="Chromosome"/>
</dbReference>